<dbReference type="PANTHER" id="PTHR35866">
    <property type="entry name" value="PUTATIVE-RELATED"/>
    <property type="match status" value="1"/>
</dbReference>
<name>X1G426_9ZZZZ</name>
<reference evidence="1" key="1">
    <citation type="journal article" date="2014" name="Front. Microbiol.">
        <title>High frequency of phylogenetically diverse reductive dehalogenase-homologous genes in deep subseafloor sedimentary metagenomes.</title>
        <authorList>
            <person name="Kawai M."/>
            <person name="Futagami T."/>
            <person name="Toyoda A."/>
            <person name="Takaki Y."/>
            <person name="Nishi S."/>
            <person name="Hori S."/>
            <person name="Arai W."/>
            <person name="Tsubouchi T."/>
            <person name="Morono Y."/>
            <person name="Uchiyama I."/>
            <person name="Ito T."/>
            <person name="Fujiyama A."/>
            <person name="Inagaki F."/>
            <person name="Takami H."/>
        </authorList>
    </citation>
    <scope>NUCLEOTIDE SEQUENCE</scope>
    <source>
        <strain evidence="1">Expedition CK06-06</strain>
    </source>
</reference>
<evidence type="ECO:0000313" key="1">
    <source>
        <dbReference type="EMBL" id="GAH39555.1"/>
    </source>
</evidence>
<dbReference type="Pfam" id="PF03692">
    <property type="entry name" value="CxxCxxCC"/>
    <property type="match status" value="1"/>
</dbReference>
<dbReference type="InterPro" id="IPR005358">
    <property type="entry name" value="Puta_zinc/iron-chelating_dom"/>
</dbReference>
<gene>
    <name evidence="1" type="ORF">S03H2_16279</name>
</gene>
<protein>
    <recommendedName>
        <fullName evidence="2">YkgJ family cysteine cluster protein</fullName>
    </recommendedName>
</protein>
<sequence length="150" mass="17377">LEKRLMSPAIITDRGKVFLGLQTSNEKCIFLNDKTCQIYDCRPQTCRSFPYTFQIREDQIYWGYSLKAKEYCPAIKEKSQINTTDLEELASQILKESEEFKQLVLIWNHLAQNNLINPTPQLLLAFLMVELPLPQGRWIPPSSTLPSKRG</sequence>
<feature type="non-terminal residue" evidence="1">
    <location>
        <position position="1"/>
    </location>
</feature>
<dbReference type="AlphaFoldDB" id="X1G426"/>
<dbReference type="PANTHER" id="PTHR35866:SF1">
    <property type="entry name" value="YKGJ FAMILY CYSTEINE CLUSTER PROTEIN"/>
    <property type="match status" value="1"/>
</dbReference>
<organism evidence="1">
    <name type="scientific">marine sediment metagenome</name>
    <dbReference type="NCBI Taxonomy" id="412755"/>
    <lineage>
        <taxon>unclassified sequences</taxon>
        <taxon>metagenomes</taxon>
        <taxon>ecological metagenomes</taxon>
    </lineage>
</organism>
<dbReference type="EMBL" id="BARU01008309">
    <property type="protein sequence ID" value="GAH39555.1"/>
    <property type="molecule type" value="Genomic_DNA"/>
</dbReference>
<accession>X1G426</accession>
<comment type="caution">
    <text evidence="1">The sequence shown here is derived from an EMBL/GenBank/DDBJ whole genome shotgun (WGS) entry which is preliminary data.</text>
</comment>
<evidence type="ECO:0008006" key="2">
    <source>
        <dbReference type="Google" id="ProtNLM"/>
    </source>
</evidence>
<proteinExistence type="predicted"/>